<name>A0ABV8FV88_9ACTN</name>
<dbReference type="SUPFAM" id="SSF56112">
    <property type="entry name" value="Protein kinase-like (PK-like)"/>
    <property type="match status" value="1"/>
</dbReference>
<dbReference type="InterPro" id="IPR011009">
    <property type="entry name" value="Kinase-like_dom_sf"/>
</dbReference>
<keyword evidence="13" id="KW-1185">Reference proteome</keyword>
<dbReference type="RefSeq" id="WP_378537703.1">
    <property type="nucleotide sequence ID" value="NZ_JBHSBH010000015.1"/>
</dbReference>
<sequence>MATPLRDGDPGRIGPYRLEARLGGGGMGQVFLGRSPGGRAVAVKVIRPELAEDAGFRHRFAQEVAAAREVGGFYTAQVVGADTEAERPWLATAYIPGLALHQAVEEHGPLPAESVAGLGAGLAEGLAHAVAYRVVHEPPDLSGLPASLVEVVTACLAKDAHARPGVGEVIDRLALPQPAAVRWLPDDITSVISLHRTAVLGPEPPAPAPTSEPAAEPAASTDAVDEERLTESVGPVVGAIVIGAVLVVGFAVSRNLVGPTSPCEDALQAMGEFEEAHPRFFTDEAANNDPAAQSAADRLAQEIATAAEEEDNWNVSNALYEYASVVGNPANNATRNAHRAELTSACVDMGDMG</sequence>
<dbReference type="Gene3D" id="3.30.200.20">
    <property type="entry name" value="Phosphorylase Kinase, domain 1"/>
    <property type="match status" value="1"/>
</dbReference>
<protein>
    <submittedName>
        <fullName evidence="12">Protein kinase</fullName>
    </submittedName>
</protein>
<gene>
    <name evidence="12" type="ORF">ACFOVU_25690</name>
</gene>
<feature type="compositionally biased region" description="Low complexity" evidence="10">
    <location>
        <begin position="211"/>
        <end position="221"/>
    </location>
</feature>
<evidence type="ECO:0000256" key="1">
    <source>
        <dbReference type="ARBA" id="ARBA00004300"/>
    </source>
</evidence>
<comment type="subcellular location">
    <subcellularLocation>
        <location evidence="1">Cytoplasm</location>
        <location evidence="1">Cytoskeleton</location>
        <location evidence="1">Microtubule organizing center</location>
        <location evidence="1">Centrosome</location>
    </subcellularLocation>
    <subcellularLocation>
        <location evidence="2">Cytoplasm</location>
        <location evidence="2">Cytoskeleton</location>
        <location evidence="2">Spindle pole</location>
    </subcellularLocation>
</comment>
<feature type="region of interest" description="Disordered" evidence="10">
    <location>
        <begin position="199"/>
        <end position="229"/>
    </location>
</feature>
<organism evidence="12 13">
    <name type="scientific">Nocardiopsis sediminis</name>
    <dbReference type="NCBI Taxonomy" id="1778267"/>
    <lineage>
        <taxon>Bacteria</taxon>
        <taxon>Bacillati</taxon>
        <taxon>Actinomycetota</taxon>
        <taxon>Actinomycetes</taxon>
        <taxon>Streptosporangiales</taxon>
        <taxon>Nocardiopsidaceae</taxon>
        <taxon>Nocardiopsis</taxon>
    </lineage>
</organism>
<evidence type="ECO:0000256" key="5">
    <source>
        <dbReference type="ARBA" id="ARBA00022741"/>
    </source>
</evidence>
<dbReference type="Pfam" id="PF07714">
    <property type="entry name" value="PK_Tyr_Ser-Thr"/>
    <property type="match status" value="1"/>
</dbReference>
<evidence type="ECO:0000256" key="3">
    <source>
        <dbReference type="ARBA" id="ARBA00010886"/>
    </source>
</evidence>
<dbReference type="PANTHER" id="PTHR43289:SF34">
    <property type="entry name" value="SERINE_THREONINE-PROTEIN KINASE YBDM-RELATED"/>
    <property type="match status" value="1"/>
</dbReference>
<dbReference type="InterPro" id="IPR000719">
    <property type="entry name" value="Prot_kinase_dom"/>
</dbReference>
<dbReference type="InterPro" id="IPR017441">
    <property type="entry name" value="Protein_kinase_ATP_BS"/>
</dbReference>
<dbReference type="PROSITE" id="PS00107">
    <property type="entry name" value="PROTEIN_KINASE_ATP"/>
    <property type="match status" value="1"/>
</dbReference>
<evidence type="ECO:0000256" key="2">
    <source>
        <dbReference type="ARBA" id="ARBA00004647"/>
    </source>
</evidence>
<comment type="caution">
    <text evidence="12">The sequence shown here is derived from an EMBL/GenBank/DDBJ whole genome shotgun (WGS) entry which is preliminary data.</text>
</comment>
<keyword evidence="8" id="KW-0963">Cytoplasm</keyword>
<dbReference type="PROSITE" id="PS50011">
    <property type="entry name" value="PROTEIN_KINASE_DOM"/>
    <property type="match status" value="1"/>
</dbReference>
<proteinExistence type="inferred from homology"/>
<keyword evidence="7 9" id="KW-0067">ATP-binding</keyword>
<reference evidence="13" key="1">
    <citation type="journal article" date="2019" name="Int. J. Syst. Evol. Microbiol.">
        <title>The Global Catalogue of Microorganisms (GCM) 10K type strain sequencing project: providing services to taxonomists for standard genome sequencing and annotation.</title>
        <authorList>
            <consortium name="The Broad Institute Genomics Platform"/>
            <consortium name="The Broad Institute Genome Sequencing Center for Infectious Disease"/>
            <person name="Wu L."/>
            <person name="Ma J."/>
        </authorList>
    </citation>
    <scope>NUCLEOTIDE SEQUENCE [LARGE SCALE GENOMIC DNA]</scope>
    <source>
        <strain evidence="13">TBRC 1826</strain>
    </source>
</reference>
<keyword evidence="6 12" id="KW-0418">Kinase</keyword>
<comment type="similarity">
    <text evidence="3">Belongs to the protein kinase superfamily. NEK Ser/Thr protein kinase family. NIMA subfamily.</text>
</comment>
<evidence type="ECO:0000256" key="9">
    <source>
        <dbReference type="PROSITE-ProRule" id="PRU10141"/>
    </source>
</evidence>
<evidence type="ECO:0000256" key="6">
    <source>
        <dbReference type="ARBA" id="ARBA00022777"/>
    </source>
</evidence>
<keyword evidence="4" id="KW-0808">Transferase</keyword>
<keyword evidence="8" id="KW-0206">Cytoskeleton</keyword>
<evidence type="ECO:0000313" key="12">
    <source>
        <dbReference type="EMBL" id="MFC3999329.1"/>
    </source>
</evidence>
<dbReference type="InterPro" id="IPR001245">
    <property type="entry name" value="Ser-Thr/Tyr_kinase_cat_dom"/>
</dbReference>
<feature type="binding site" evidence="9">
    <location>
        <position position="44"/>
    </location>
    <ligand>
        <name>ATP</name>
        <dbReference type="ChEBI" id="CHEBI:30616"/>
    </ligand>
</feature>
<dbReference type="SMART" id="SM00220">
    <property type="entry name" value="S_TKc"/>
    <property type="match status" value="1"/>
</dbReference>
<dbReference type="GO" id="GO:0016301">
    <property type="term" value="F:kinase activity"/>
    <property type="evidence" value="ECO:0007669"/>
    <property type="project" value="UniProtKB-KW"/>
</dbReference>
<evidence type="ECO:0000256" key="7">
    <source>
        <dbReference type="ARBA" id="ARBA00022840"/>
    </source>
</evidence>
<dbReference type="Proteomes" id="UP001595847">
    <property type="component" value="Unassembled WGS sequence"/>
</dbReference>
<evidence type="ECO:0000256" key="10">
    <source>
        <dbReference type="SAM" id="MobiDB-lite"/>
    </source>
</evidence>
<accession>A0ABV8FV88</accession>
<evidence type="ECO:0000313" key="13">
    <source>
        <dbReference type="Proteomes" id="UP001595847"/>
    </source>
</evidence>
<evidence type="ECO:0000256" key="4">
    <source>
        <dbReference type="ARBA" id="ARBA00022679"/>
    </source>
</evidence>
<evidence type="ECO:0000259" key="11">
    <source>
        <dbReference type="PROSITE" id="PS50011"/>
    </source>
</evidence>
<evidence type="ECO:0000256" key="8">
    <source>
        <dbReference type="ARBA" id="ARBA00023212"/>
    </source>
</evidence>
<feature type="domain" description="Protein kinase" evidence="11">
    <location>
        <begin position="16"/>
        <end position="353"/>
    </location>
</feature>
<dbReference type="EMBL" id="JBHSBH010000015">
    <property type="protein sequence ID" value="MFC3999329.1"/>
    <property type="molecule type" value="Genomic_DNA"/>
</dbReference>
<keyword evidence="5 9" id="KW-0547">Nucleotide-binding</keyword>
<dbReference type="PANTHER" id="PTHR43289">
    <property type="entry name" value="MITOGEN-ACTIVATED PROTEIN KINASE KINASE KINASE 20-RELATED"/>
    <property type="match status" value="1"/>
</dbReference>